<comment type="function">
    <text evidence="1">Involved in the early part of the secretory pathway.</text>
</comment>
<dbReference type="Proteomes" id="UP000002281">
    <property type="component" value="Chromosome 14"/>
</dbReference>
<dbReference type="InterPro" id="IPR051523">
    <property type="entry name" value="KISH_domain"/>
</dbReference>
<organism evidence="12 13">
    <name type="scientific">Equus caballus</name>
    <name type="common">Horse</name>
    <dbReference type="NCBI Taxonomy" id="9796"/>
    <lineage>
        <taxon>Eukaryota</taxon>
        <taxon>Metazoa</taxon>
        <taxon>Chordata</taxon>
        <taxon>Craniata</taxon>
        <taxon>Vertebrata</taxon>
        <taxon>Euteleostomi</taxon>
        <taxon>Mammalia</taxon>
        <taxon>Eutheria</taxon>
        <taxon>Laurasiatheria</taxon>
        <taxon>Perissodactyla</taxon>
        <taxon>Equidae</taxon>
        <taxon>Equus</taxon>
    </lineage>
</organism>
<gene>
    <name evidence="12" type="primary">TMEM167A</name>
</gene>
<feature type="transmembrane region" description="Helical" evidence="11">
    <location>
        <begin position="110"/>
        <end position="127"/>
    </location>
</feature>
<proteinExistence type="inferred from homology"/>
<evidence type="ECO:0000256" key="3">
    <source>
        <dbReference type="ARBA" id="ARBA00008961"/>
    </source>
</evidence>
<dbReference type="GO" id="GO:0000139">
    <property type="term" value="C:Golgi membrane"/>
    <property type="evidence" value="ECO:0007669"/>
    <property type="project" value="UniProtKB-SubCell"/>
</dbReference>
<keyword evidence="7" id="KW-0333">Golgi apparatus</keyword>
<dbReference type="GO" id="GO:0009306">
    <property type="term" value="P:protein secretion"/>
    <property type="evidence" value="ECO:0000318"/>
    <property type="project" value="GO_Central"/>
</dbReference>
<evidence type="ECO:0000256" key="2">
    <source>
        <dbReference type="ARBA" id="ARBA00004614"/>
    </source>
</evidence>
<dbReference type="AlphaFoldDB" id="A0A9L0RW62"/>
<feature type="transmembrane region" description="Helical" evidence="11">
    <location>
        <begin position="59"/>
        <end position="81"/>
    </location>
</feature>
<evidence type="ECO:0000256" key="6">
    <source>
        <dbReference type="ARBA" id="ARBA00022989"/>
    </source>
</evidence>
<evidence type="ECO:0000256" key="9">
    <source>
        <dbReference type="ARBA" id="ARBA00040166"/>
    </source>
</evidence>
<keyword evidence="8 11" id="KW-0472">Membrane</keyword>
<evidence type="ECO:0000256" key="11">
    <source>
        <dbReference type="SAM" id="Phobius"/>
    </source>
</evidence>
<keyword evidence="4 11" id="KW-0812">Transmembrane</keyword>
<name>A0A9L0RW62_HORSE</name>
<reference evidence="12" key="3">
    <citation type="submission" date="2025-09" db="UniProtKB">
        <authorList>
            <consortium name="Ensembl"/>
        </authorList>
    </citation>
    <scope>IDENTIFICATION</scope>
    <source>
        <strain evidence="12">Thoroughbred</strain>
    </source>
</reference>
<evidence type="ECO:0000256" key="10">
    <source>
        <dbReference type="ARBA" id="ARBA00043002"/>
    </source>
</evidence>
<evidence type="ECO:0000256" key="8">
    <source>
        <dbReference type="ARBA" id="ARBA00023136"/>
    </source>
</evidence>
<dbReference type="Pfam" id="PF06842">
    <property type="entry name" value="DUF1242"/>
    <property type="match status" value="1"/>
</dbReference>
<dbReference type="Ensembl" id="ENSECAT00000121420.1">
    <property type="protein sequence ID" value="ENSECAP00000066841.1"/>
    <property type="gene ID" value="ENSECAG00000026834.4"/>
</dbReference>
<evidence type="ECO:0000256" key="1">
    <source>
        <dbReference type="ARBA" id="ARBA00002154"/>
    </source>
</evidence>
<comment type="similarity">
    <text evidence="3">Belongs to the KISH family.</text>
</comment>
<comment type="subcellular location">
    <subcellularLocation>
        <location evidence="2">Golgi apparatus membrane</location>
        <topology evidence="2">Single-pass type I membrane protein</topology>
    </subcellularLocation>
</comment>
<evidence type="ECO:0000313" key="12">
    <source>
        <dbReference type="Ensembl" id="ENSECAP00000066841.1"/>
    </source>
</evidence>
<evidence type="ECO:0000256" key="4">
    <source>
        <dbReference type="ARBA" id="ARBA00022692"/>
    </source>
</evidence>
<reference evidence="12" key="2">
    <citation type="submission" date="2025-08" db="UniProtKB">
        <authorList>
            <consortium name="Ensembl"/>
        </authorList>
    </citation>
    <scope>IDENTIFICATION</scope>
    <source>
        <strain evidence="12">Thoroughbred</strain>
    </source>
</reference>
<keyword evidence="5" id="KW-0732">Signal</keyword>
<evidence type="ECO:0000313" key="13">
    <source>
        <dbReference type="Proteomes" id="UP000002281"/>
    </source>
</evidence>
<keyword evidence="13" id="KW-1185">Reference proteome</keyword>
<sequence length="128" mass="14249">MSITESTGQRSRQAAVFHSSKVTILIVVEIVLQRVPQAALSLGNVTGYLTIKRKWLQSAIFNFQSLLTVILLLICTCAYIRSLAPSLLDRNKTGLLGIFWKCARIGERKSPYVAICCIVMAFSILFIQ</sequence>
<protein>
    <recommendedName>
        <fullName evidence="9">Protein kish-A</fullName>
    </recommendedName>
    <alternativeName>
        <fullName evidence="10">Transmembrane protein 167A</fullName>
    </alternativeName>
</protein>
<dbReference type="GeneTree" id="ENSGT00940000155186"/>
<dbReference type="InterPro" id="IPR009653">
    <property type="entry name" value="Ksh1"/>
</dbReference>
<reference evidence="12 13" key="1">
    <citation type="journal article" date="2009" name="Science">
        <title>Genome sequence, comparative analysis, and population genetics of the domestic horse.</title>
        <authorList>
            <consortium name="Broad Institute Genome Sequencing Platform"/>
            <consortium name="Broad Institute Whole Genome Assembly Team"/>
            <person name="Wade C.M."/>
            <person name="Giulotto E."/>
            <person name="Sigurdsson S."/>
            <person name="Zoli M."/>
            <person name="Gnerre S."/>
            <person name="Imsland F."/>
            <person name="Lear T.L."/>
            <person name="Adelson D.L."/>
            <person name="Bailey E."/>
            <person name="Bellone R.R."/>
            <person name="Bloecker H."/>
            <person name="Distl O."/>
            <person name="Edgar R.C."/>
            <person name="Garber M."/>
            <person name="Leeb T."/>
            <person name="Mauceli E."/>
            <person name="MacLeod J.N."/>
            <person name="Penedo M.C.T."/>
            <person name="Raison J.M."/>
            <person name="Sharpe T."/>
            <person name="Vogel J."/>
            <person name="Andersson L."/>
            <person name="Antczak D.F."/>
            <person name="Biagi T."/>
            <person name="Binns M.M."/>
            <person name="Chowdhary B.P."/>
            <person name="Coleman S.J."/>
            <person name="Della Valle G."/>
            <person name="Fryc S."/>
            <person name="Guerin G."/>
            <person name="Hasegawa T."/>
            <person name="Hill E.W."/>
            <person name="Jurka J."/>
            <person name="Kiialainen A."/>
            <person name="Lindgren G."/>
            <person name="Liu J."/>
            <person name="Magnani E."/>
            <person name="Mickelson J.R."/>
            <person name="Murray J."/>
            <person name="Nergadze S.G."/>
            <person name="Onofrio R."/>
            <person name="Pedroni S."/>
            <person name="Piras M.F."/>
            <person name="Raudsepp T."/>
            <person name="Rocchi M."/>
            <person name="Roeed K.H."/>
            <person name="Ryder O.A."/>
            <person name="Searle S."/>
            <person name="Skow L."/>
            <person name="Swinburne J.E."/>
            <person name="Syvaenen A.C."/>
            <person name="Tozaki T."/>
            <person name="Valberg S.J."/>
            <person name="Vaudin M."/>
            <person name="White J.R."/>
            <person name="Zody M.C."/>
            <person name="Lander E.S."/>
            <person name="Lindblad-Toh K."/>
        </authorList>
    </citation>
    <scope>NUCLEOTIDE SEQUENCE [LARGE SCALE GENOMIC DNA]</scope>
    <source>
        <strain evidence="12 13">Thoroughbred</strain>
    </source>
</reference>
<keyword evidence="6 11" id="KW-1133">Transmembrane helix</keyword>
<evidence type="ECO:0000256" key="5">
    <source>
        <dbReference type="ARBA" id="ARBA00022729"/>
    </source>
</evidence>
<accession>A0A9L0RW62</accession>
<dbReference type="PANTHER" id="PTHR13229">
    <property type="entry name" value="PROTEIN KISH-A"/>
    <property type="match status" value="1"/>
</dbReference>
<evidence type="ECO:0000256" key="7">
    <source>
        <dbReference type="ARBA" id="ARBA00023034"/>
    </source>
</evidence>